<accession>A0A6C1DV36</accession>
<feature type="domain" description="Trichothecene 3-O-acetyltransferase-like N-terminal" evidence="2">
    <location>
        <begin position="35"/>
        <end position="192"/>
    </location>
</feature>
<evidence type="ECO:0000256" key="1">
    <source>
        <dbReference type="ARBA" id="ARBA00022679"/>
    </source>
</evidence>
<keyword evidence="1 3" id="KW-0808">Transferase</keyword>
<dbReference type="PANTHER" id="PTHR31896:SF64">
    <property type="entry name" value="TRICHOTHECENE 3-O-ACETYLTRANSFERASE"/>
    <property type="match status" value="1"/>
</dbReference>
<evidence type="ECO:0000313" key="4">
    <source>
        <dbReference type="Proteomes" id="UP000501346"/>
    </source>
</evidence>
<dbReference type="OrthoDB" id="1862401at2759"/>
<dbReference type="GO" id="GO:0016740">
    <property type="term" value="F:transferase activity"/>
    <property type="evidence" value="ECO:0007669"/>
    <property type="project" value="UniProtKB-KW"/>
</dbReference>
<dbReference type="EMBL" id="CP048993">
    <property type="protein sequence ID" value="QID80926.1"/>
    <property type="molecule type" value="Genomic_DNA"/>
</dbReference>
<dbReference type="InterPro" id="IPR054710">
    <property type="entry name" value="Tri101-like_N"/>
</dbReference>
<protein>
    <submittedName>
        <fullName evidence="3">Trichothecene 3-O-acetyltransferase</fullName>
    </submittedName>
</protein>
<proteinExistence type="predicted"/>
<keyword evidence="4" id="KW-1185">Reference proteome</keyword>
<evidence type="ECO:0000259" key="2">
    <source>
        <dbReference type="Pfam" id="PF22664"/>
    </source>
</evidence>
<dbReference type="Pfam" id="PF22664">
    <property type="entry name" value="TRI-like_N"/>
    <property type="match status" value="1"/>
</dbReference>
<dbReference type="Gene3D" id="3.30.559.10">
    <property type="entry name" value="Chloramphenicol acetyltransferase-like domain"/>
    <property type="match status" value="2"/>
</dbReference>
<dbReference type="PANTHER" id="PTHR31896">
    <property type="entry name" value="FAMILY REGULATORY PROTEIN, PUTATIVE (AFU_ORTHOLOGUE AFUA_3G14730)-RELATED"/>
    <property type="match status" value="1"/>
</dbReference>
<evidence type="ECO:0000313" key="3">
    <source>
        <dbReference type="EMBL" id="QID80926.1"/>
    </source>
</evidence>
<dbReference type="AlphaFoldDB" id="A0A6C1DV36"/>
<dbReference type="Proteomes" id="UP000501346">
    <property type="component" value="Chromosome ScXII"/>
</dbReference>
<organism evidence="3 4">
    <name type="scientific">Saccharomyces pastorianus</name>
    <name type="common">Lager yeast</name>
    <name type="synonym">Saccharomyces cerevisiae x Saccharomyces eubayanus</name>
    <dbReference type="NCBI Taxonomy" id="27292"/>
    <lineage>
        <taxon>Eukaryota</taxon>
        <taxon>Fungi</taxon>
        <taxon>Dikarya</taxon>
        <taxon>Ascomycota</taxon>
        <taxon>Saccharomycotina</taxon>
        <taxon>Saccharomycetes</taxon>
        <taxon>Saccharomycetales</taxon>
        <taxon>Saccharomycetaceae</taxon>
        <taxon>Saccharomyces</taxon>
    </lineage>
</organism>
<sequence>MFRVKIISQKRTQSVQMLENDQLDILGQQPSLYKLYTQICSIYRVPDPSAHDHIVNTLTRGLETLAKNFQWLAGNVVNEGADEGNTGTYRIVPSDKIPLIVQDLREDLSAPTMDSLEKADFPIYMLDEKTFAPCMTINPPGNTIGMAAKSGPVFAVQANFISGGLVLTIVGQHNIMDITGQESIINLLNKSCHQKPFSDEELLIGNIDKSKSIPLFDETWEPDTTLVHEIVETSRNTSGEEKEQSCSSNSTWAYVEFSAISLQNLRILAMQTCTSGTKFVSTDDIVTAFIWKSVSRARLSRLKPETKSTVGRAVDVRKRLGLPATYPGLLVNMTFNTGSLKSLDHKSLGVLASQIRRKLDPKVFDLAYNTCALATLLSRCPDKTKVSIPQPIDTVSGIMVSSWAKVSLYDVDFNLGLGKPKSVRRPRFIPLESLIYFMPRSSRGEMVVALCLRDKDWECLNADKEWTNYATHIG</sequence>
<gene>
    <name evidence="3" type="primary">AYT1</name>
    <name evidence="3" type="ORF">GRS66_003281</name>
</gene>
<dbReference type="InterPro" id="IPR023213">
    <property type="entry name" value="CAT-like_dom_sf"/>
</dbReference>
<dbReference type="InterPro" id="IPR051283">
    <property type="entry name" value="Sec_Metabolite_Acyltrans"/>
</dbReference>
<name>A0A6C1DV36_SACPS</name>
<reference evidence="3 4" key="1">
    <citation type="journal article" date="2019" name="BMC Genomics">
        <title>Chromosome level assembly and comparative genome analysis confirm lager-brewing yeasts originated from a single hybridization.</title>
        <authorList>
            <person name="Salazar A.N."/>
            <person name="Gorter de Vries A.R."/>
            <person name="van den Broek M."/>
            <person name="Brouwers N."/>
            <person name="de la Torre Cortes P."/>
            <person name="Kuijpers N.G.A."/>
            <person name="Daran J.G."/>
            <person name="Abeel T."/>
        </authorList>
    </citation>
    <scope>NUCLEOTIDE SEQUENCE [LARGE SCALE GENOMIC DNA]</scope>
    <source>
        <strain evidence="3 4">CBS 1483</strain>
    </source>
</reference>